<dbReference type="InterPro" id="IPR050703">
    <property type="entry name" value="Flavin_MAO"/>
</dbReference>
<sequence length="437" mass="48911">MSAARHLVQGGLSVAVLEARDRVGGRTYAKQLGEGIFDMGGQFVGAKQHRIHALAKEFDLELMRVQQVEEGKKIQDFNGVQSTFTTAVPLLSFWKPFPLVNLAGLGLTVLCLERSRKQIPADRPWDARKALKWDRRTVSGWLRDAWWRPRQVSGMFDAVVHGMFGANASEDSLLNFLHFLQTTDGFQEVAEGQRFRFANGSQQMSLKMAEGLGERVILEAPVHEIAQDNDGVTVHSGKGAWRGRYVVISVPLPLVNRIHFSPELPPERQLLAQRSYMGSIVKCLTLYDRPFWRDAGFVGEVLSDREPIAAVFDNSHPDSGQACLLSFIAGKHAYYWNKYPEKERRDSVLKLLEGWFGPEAGKPTLYHEYNWGEQAWTQGCPIANFSTGNISLLGKEYGPPLGRIHWASSELSHEWISYMEGGLASGENTAKEILAIA</sequence>
<dbReference type="InterPro" id="IPR002937">
    <property type="entry name" value="Amino_oxidase"/>
</dbReference>
<keyword evidence="3" id="KW-0560">Oxidoreductase</keyword>
<organism evidence="6 7">
    <name type="scientific">Candidatus Entotheonella gemina</name>
    <dbReference type="NCBI Taxonomy" id="1429439"/>
    <lineage>
        <taxon>Bacteria</taxon>
        <taxon>Pseudomonadati</taxon>
        <taxon>Nitrospinota/Tectimicrobiota group</taxon>
        <taxon>Candidatus Tectimicrobiota</taxon>
        <taxon>Candidatus Entotheonellia</taxon>
        <taxon>Candidatus Entotheonellales</taxon>
        <taxon>Candidatus Entotheonellaceae</taxon>
        <taxon>Candidatus Entotheonella</taxon>
    </lineage>
</organism>
<evidence type="ECO:0000256" key="3">
    <source>
        <dbReference type="ARBA" id="ARBA00023002"/>
    </source>
</evidence>
<dbReference type="PANTHER" id="PTHR43563">
    <property type="entry name" value="AMINE OXIDASE"/>
    <property type="match status" value="1"/>
</dbReference>
<dbReference type="AlphaFoldDB" id="W4LDC5"/>
<dbReference type="PANTHER" id="PTHR43563:SF1">
    <property type="entry name" value="AMINE OXIDASE [FLAVIN-CONTAINING] B"/>
    <property type="match status" value="1"/>
</dbReference>
<dbReference type="Proteomes" id="UP000019140">
    <property type="component" value="Unassembled WGS sequence"/>
</dbReference>
<gene>
    <name evidence="6" type="ORF">ETSY2_47045</name>
</gene>
<evidence type="ECO:0000313" key="6">
    <source>
        <dbReference type="EMBL" id="ETW96093.1"/>
    </source>
</evidence>
<protein>
    <recommendedName>
        <fullName evidence="5">Amine oxidase domain-containing protein</fullName>
    </recommendedName>
</protein>
<comment type="similarity">
    <text evidence="2">Belongs to the flavin monoamine oxidase family.</text>
</comment>
<dbReference type="GO" id="GO:0016491">
    <property type="term" value="F:oxidoreductase activity"/>
    <property type="evidence" value="ECO:0007669"/>
    <property type="project" value="UniProtKB-KW"/>
</dbReference>
<evidence type="ECO:0000256" key="4">
    <source>
        <dbReference type="PIRSR" id="PIRSR601613-1"/>
    </source>
</evidence>
<dbReference type="SUPFAM" id="SSF51905">
    <property type="entry name" value="FAD/NAD(P)-binding domain"/>
    <property type="match status" value="1"/>
</dbReference>
<dbReference type="Gene3D" id="3.50.50.60">
    <property type="entry name" value="FAD/NAD(P)-binding domain"/>
    <property type="match status" value="1"/>
</dbReference>
<dbReference type="Gene3D" id="1.10.405.10">
    <property type="entry name" value="Guanine Nucleotide Dissociation Inhibitor, domain 1"/>
    <property type="match status" value="1"/>
</dbReference>
<keyword evidence="7" id="KW-1185">Reference proteome</keyword>
<dbReference type="InterPro" id="IPR036188">
    <property type="entry name" value="FAD/NAD-bd_sf"/>
</dbReference>
<dbReference type="Gene3D" id="3.90.660.10">
    <property type="match status" value="1"/>
</dbReference>
<comment type="cofactor">
    <cofactor evidence="1">
        <name>FAD</name>
        <dbReference type="ChEBI" id="CHEBI:57692"/>
    </cofactor>
</comment>
<feature type="binding site" evidence="4">
    <location>
        <position position="222"/>
    </location>
    <ligand>
        <name>FAD</name>
        <dbReference type="ChEBI" id="CHEBI:57692"/>
    </ligand>
</feature>
<evidence type="ECO:0000256" key="1">
    <source>
        <dbReference type="ARBA" id="ARBA00001974"/>
    </source>
</evidence>
<dbReference type="Pfam" id="PF01593">
    <property type="entry name" value="Amino_oxidase"/>
    <property type="match status" value="1"/>
</dbReference>
<reference evidence="6 7" key="1">
    <citation type="journal article" date="2014" name="Nature">
        <title>An environmental bacterial taxon with a large and distinct metabolic repertoire.</title>
        <authorList>
            <person name="Wilson M.C."/>
            <person name="Mori T."/>
            <person name="Ruckert C."/>
            <person name="Uria A.R."/>
            <person name="Helf M.J."/>
            <person name="Takada K."/>
            <person name="Gernert C."/>
            <person name="Steffens U.A."/>
            <person name="Heycke N."/>
            <person name="Schmitt S."/>
            <person name="Rinke C."/>
            <person name="Helfrich E.J."/>
            <person name="Brachmann A.O."/>
            <person name="Gurgui C."/>
            <person name="Wakimoto T."/>
            <person name="Kracht M."/>
            <person name="Crusemann M."/>
            <person name="Hentschel U."/>
            <person name="Abe I."/>
            <person name="Matsunaga S."/>
            <person name="Kalinowski J."/>
            <person name="Takeyama H."/>
            <person name="Piel J."/>
        </authorList>
    </citation>
    <scope>NUCLEOTIDE SEQUENCE [LARGE SCALE GENOMIC DNA]</scope>
    <source>
        <strain evidence="7">TSY2</strain>
    </source>
</reference>
<evidence type="ECO:0000256" key="2">
    <source>
        <dbReference type="ARBA" id="ARBA00005995"/>
    </source>
</evidence>
<evidence type="ECO:0000313" key="7">
    <source>
        <dbReference type="Proteomes" id="UP000019140"/>
    </source>
</evidence>
<dbReference type="SUPFAM" id="SSF54373">
    <property type="entry name" value="FAD-linked reductases, C-terminal domain"/>
    <property type="match status" value="1"/>
</dbReference>
<dbReference type="EMBL" id="AZHX01002231">
    <property type="protein sequence ID" value="ETW96093.1"/>
    <property type="molecule type" value="Genomic_DNA"/>
</dbReference>
<comment type="caution">
    <text evidence="6">The sequence shown here is derived from an EMBL/GenBank/DDBJ whole genome shotgun (WGS) entry which is preliminary data.</text>
</comment>
<dbReference type="HOGENOM" id="CLU_004498_0_4_7"/>
<feature type="binding site" evidence="4">
    <location>
        <position position="327"/>
    </location>
    <ligand>
        <name>substrate</name>
    </ligand>
</feature>
<dbReference type="InterPro" id="IPR001613">
    <property type="entry name" value="Flavin_amine_oxidase"/>
</dbReference>
<dbReference type="PRINTS" id="PR00757">
    <property type="entry name" value="AMINEOXDASEF"/>
</dbReference>
<feature type="binding site" evidence="4">
    <location>
        <position position="410"/>
    </location>
    <ligand>
        <name>FAD</name>
        <dbReference type="ChEBI" id="CHEBI:57692"/>
    </ligand>
</feature>
<feature type="domain" description="Amine oxidase" evidence="5">
    <location>
        <begin position="1"/>
        <end position="434"/>
    </location>
</feature>
<proteinExistence type="inferred from homology"/>
<name>W4LDC5_9BACT</name>
<feature type="binding site" evidence="4">
    <location>
        <begin position="18"/>
        <end position="19"/>
    </location>
    <ligand>
        <name>FAD</name>
        <dbReference type="ChEBI" id="CHEBI:57692"/>
    </ligand>
</feature>
<accession>W4LDC5</accession>
<evidence type="ECO:0000259" key="5">
    <source>
        <dbReference type="Pfam" id="PF01593"/>
    </source>
</evidence>